<feature type="compositionally biased region" description="Basic residues" evidence="1">
    <location>
        <begin position="1"/>
        <end position="16"/>
    </location>
</feature>
<reference evidence="2" key="1">
    <citation type="journal article" date="2015" name="Nature">
        <title>Complex archaea that bridge the gap between prokaryotes and eukaryotes.</title>
        <authorList>
            <person name="Spang A."/>
            <person name="Saw J.H."/>
            <person name="Jorgensen S.L."/>
            <person name="Zaremba-Niedzwiedzka K."/>
            <person name="Martijn J."/>
            <person name="Lind A.E."/>
            <person name="van Eijk R."/>
            <person name="Schleper C."/>
            <person name="Guy L."/>
            <person name="Ettema T.J."/>
        </authorList>
    </citation>
    <scope>NUCLEOTIDE SEQUENCE</scope>
</reference>
<evidence type="ECO:0000313" key="2">
    <source>
        <dbReference type="EMBL" id="KKK64648.1"/>
    </source>
</evidence>
<accession>A0A0F8X763</accession>
<evidence type="ECO:0000256" key="1">
    <source>
        <dbReference type="SAM" id="MobiDB-lite"/>
    </source>
</evidence>
<dbReference type="EMBL" id="LAZR01060929">
    <property type="protein sequence ID" value="KKK64648.1"/>
    <property type="molecule type" value="Genomic_DNA"/>
</dbReference>
<name>A0A0F8X763_9ZZZZ</name>
<sequence length="82" mass="9564">MPKRRPATRSKPKKVPKQPPTPAQIEKRREQKEMKRVAAEARNRKYQELTPEEQLARQTGKAREKILKEHPTLGQAKEVTLI</sequence>
<feature type="compositionally biased region" description="Basic and acidic residues" evidence="1">
    <location>
        <begin position="25"/>
        <end position="46"/>
    </location>
</feature>
<protein>
    <submittedName>
        <fullName evidence="2">Uncharacterized protein</fullName>
    </submittedName>
</protein>
<dbReference type="AlphaFoldDB" id="A0A0F8X763"/>
<comment type="caution">
    <text evidence="2">The sequence shown here is derived from an EMBL/GenBank/DDBJ whole genome shotgun (WGS) entry which is preliminary data.</text>
</comment>
<feature type="region of interest" description="Disordered" evidence="1">
    <location>
        <begin position="1"/>
        <end position="46"/>
    </location>
</feature>
<proteinExistence type="predicted"/>
<organism evidence="2">
    <name type="scientific">marine sediment metagenome</name>
    <dbReference type="NCBI Taxonomy" id="412755"/>
    <lineage>
        <taxon>unclassified sequences</taxon>
        <taxon>metagenomes</taxon>
        <taxon>ecological metagenomes</taxon>
    </lineage>
</organism>
<gene>
    <name evidence="2" type="ORF">LCGC14_2982090</name>
</gene>